<dbReference type="InterPro" id="IPR033479">
    <property type="entry name" value="dCache_1"/>
</dbReference>
<keyword evidence="4" id="KW-0812">Transmembrane</keyword>
<dbReference type="InterPro" id="IPR035965">
    <property type="entry name" value="PAS-like_dom_sf"/>
</dbReference>
<dbReference type="PROSITE" id="PS50112">
    <property type="entry name" value="PAS"/>
    <property type="match status" value="1"/>
</dbReference>
<comment type="catalytic activity">
    <reaction evidence="7">
        <text>2 GTP = 3',3'-c-di-GMP + 2 diphosphate</text>
        <dbReference type="Rhea" id="RHEA:24898"/>
        <dbReference type="ChEBI" id="CHEBI:33019"/>
        <dbReference type="ChEBI" id="CHEBI:37565"/>
        <dbReference type="ChEBI" id="CHEBI:58805"/>
        <dbReference type="EC" id="2.7.7.65"/>
    </reaction>
</comment>
<evidence type="ECO:0000256" key="5">
    <source>
        <dbReference type="ARBA" id="ARBA00022989"/>
    </source>
</evidence>
<evidence type="ECO:0000256" key="1">
    <source>
        <dbReference type="ARBA" id="ARBA00004651"/>
    </source>
</evidence>
<evidence type="ECO:0000256" key="4">
    <source>
        <dbReference type="ARBA" id="ARBA00022692"/>
    </source>
</evidence>
<evidence type="ECO:0000256" key="2">
    <source>
        <dbReference type="ARBA" id="ARBA00012528"/>
    </source>
</evidence>
<dbReference type="InterPro" id="IPR043128">
    <property type="entry name" value="Rev_trsase/Diguanyl_cyclase"/>
</dbReference>
<dbReference type="SUPFAM" id="SSF55785">
    <property type="entry name" value="PYP-like sensor domain (PAS domain)"/>
    <property type="match status" value="1"/>
</dbReference>
<name>A0ABS1D252_9PROT</name>
<sequence length="621" mass="67475">MSLAFCCLLAFTLIEARQERWERAGQGAQNLAQAMADDIGRTIGSLDLSLQAVVDYSRLSDVMELPPAARDRVLFDRAASAPELGRIFLLDRHGDVVASGGAGPPVFGNFADREYFTLHRDKASDAVLVGSAFRSRVSAQAVFAVSRRVPAADGSFDGVAIGTVRLAPIRTKFEAVRLGPRDSMTLVHEDGTLMMRAPYQAAVVGSEVSHSKVFRQSVAASTGTFIGRSTIDHVERFHAFAQVPGAPMRLIISHAVDDLEAGWWRQTTRAGLGTVALVALACGMAWLLYRELQQRQRAEAALTESEAGFRLLAEHSTDMVSRIGPDDIRRYVSPAAVRLLGRAPQDLVGRRPQEAIHSDDLDGVASAIMSLHRGKTEEAMLTYRVRHAEGRWVWVESSVRTVYDPRTGEPDGIVAISRDISERKVAEQHLVELAWIDGLTSIPNRRSFDAALEQEWRRCRRAGGSVSLLLIDVDRFKALNDSRGHQHGDWCLQQIAASLRSVVRRAGDVVARYGGEEFVMLLPNTDAQGATEVAERLRAAVERLALAHPDGGTGGAVTVSVGAATVLFGIAGAAECATDLTGTADRCLYAAKQAGRNRVVHAMCRLADQTRGQPVKMQQEA</sequence>
<dbReference type="SMART" id="SM00267">
    <property type="entry name" value="GGDEF"/>
    <property type="match status" value="1"/>
</dbReference>
<dbReference type="Pfam" id="PF00990">
    <property type="entry name" value="GGDEF"/>
    <property type="match status" value="1"/>
</dbReference>
<dbReference type="SMART" id="SM00086">
    <property type="entry name" value="PAC"/>
    <property type="match status" value="1"/>
</dbReference>
<dbReference type="PANTHER" id="PTHR45138:SF9">
    <property type="entry name" value="DIGUANYLATE CYCLASE DGCM-RELATED"/>
    <property type="match status" value="1"/>
</dbReference>
<dbReference type="EMBL" id="NRSG01000219">
    <property type="protein sequence ID" value="MBK1660854.1"/>
    <property type="molecule type" value="Genomic_DNA"/>
</dbReference>
<dbReference type="PANTHER" id="PTHR45138">
    <property type="entry name" value="REGULATORY COMPONENTS OF SENSORY TRANSDUCTION SYSTEM"/>
    <property type="match status" value="1"/>
</dbReference>
<accession>A0ABS1D252</accession>
<reference evidence="11 12" key="1">
    <citation type="journal article" date="2020" name="Microorganisms">
        <title>Osmotic Adaptation and Compatible Solute Biosynthesis of Phototrophic Bacteria as Revealed from Genome Analyses.</title>
        <authorList>
            <person name="Imhoff J.F."/>
            <person name="Rahn T."/>
            <person name="Kunzel S."/>
            <person name="Keller A."/>
            <person name="Neulinger S.C."/>
        </authorList>
    </citation>
    <scope>NUCLEOTIDE SEQUENCE [LARGE SCALE GENOMIC DNA]</scope>
    <source>
        <strain evidence="11 12">DSM 15382</strain>
    </source>
</reference>
<dbReference type="Proteomes" id="UP000697995">
    <property type="component" value="Unassembled WGS sequence"/>
</dbReference>
<comment type="subcellular location">
    <subcellularLocation>
        <location evidence="1">Cell membrane</location>
        <topology evidence="1">Multi-pass membrane protein</topology>
    </subcellularLocation>
</comment>
<dbReference type="InterPro" id="IPR050469">
    <property type="entry name" value="Diguanylate_Cyclase"/>
</dbReference>
<keyword evidence="3" id="KW-1003">Cell membrane</keyword>
<dbReference type="PROSITE" id="PS50887">
    <property type="entry name" value="GGDEF"/>
    <property type="match status" value="1"/>
</dbReference>
<dbReference type="CDD" id="cd12915">
    <property type="entry name" value="PDC2_DGC_like"/>
    <property type="match status" value="1"/>
</dbReference>
<feature type="domain" description="PAS" evidence="8">
    <location>
        <begin position="305"/>
        <end position="375"/>
    </location>
</feature>
<keyword evidence="5" id="KW-1133">Transmembrane helix</keyword>
<dbReference type="PROSITE" id="PS50113">
    <property type="entry name" value="PAC"/>
    <property type="match status" value="1"/>
</dbReference>
<protein>
    <recommendedName>
        <fullName evidence="2">diguanylate cyclase</fullName>
        <ecNumber evidence="2">2.7.7.65</ecNumber>
    </recommendedName>
</protein>
<dbReference type="InterPro" id="IPR013655">
    <property type="entry name" value="PAS_fold_3"/>
</dbReference>
<dbReference type="SUPFAM" id="SSF55073">
    <property type="entry name" value="Nucleotide cyclase"/>
    <property type="match status" value="1"/>
</dbReference>
<feature type="domain" description="PAC" evidence="9">
    <location>
        <begin position="379"/>
        <end position="432"/>
    </location>
</feature>
<dbReference type="CDD" id="cd00130">
    <property type="entry name" value="PAS"/>
    <property type="match status" value="1"/>
</dbReference>
<gene>
    <name evidence="11" type="ORF">CKO45_21775</name>
</gene>
<comment type="caution">
    <text evidence="11">The sequence shown here is derived from an EMBL/GenBank/DDBJ whole genome shotgun (WGS) entry which is preliminary data.</text>
</comment>
<dbReference type="Gene3D" id="3.30.70.270">
    <property type="match status" value="1"/>
</dbReference>
<dbReference type="NCBIfam" id="TIGR00254">
    <property type="entry name" value="GGDEF"/>
    <property type="match status" value="1"/>
</dbReference>
<dbReference type="CDD" id="cd12914">
    <property type="entry name" value="PDC1_DGC_like"/>
    <property type="match status" value="1"/>
</dbReference>
<dbReference type="Pfam" id="PF08447">
    <property type="entry name" value="PAS_3"/>
    <property type="match status" value="1"/>
</dbReference>
<dbReference type="InterPro" id="IPR000700">
    <property type="entry name" value="PAS-assoc_C"/>
</dbReference>
<feature type="domain" description="GGDEF" evidence="10">
    <location>
        <begin position="464"/>
        <end position="604"/>
    </location>
</feature>
<dbReference type="InterPro" id="IPR000014">
    <property type="entry name" value="PAS"/>
</dbReference>
<dbReference type="NCBIfam" id="TIGR00229">
    <property type="entry name" value="sensory_box"/>
    <property type="match status" value="1"/>
</dbReference>
<evidence type="ECO:0000259" key="9">
    <source>
        <dbReference type="PROSITE" id="PS50113"/>
    </source>
</evidence>
<evidence type="ECO:0000256" key="3">
    <source>
        <dbReference type="ARBA" id="ARBA00022475"/>
    </source>
</evidence>
<keyword evidence="6" id="KW-0472">Membrane</keyword>
<organism evidence="11 12">
    <name type="scientific">Paracraurococcus ruber</name>
    <dbReference type="NCBI Taxonomy" id="77675"/>
    <lineage>
        <taxon>Bacteria</taxon>
        <taxon>Pseudomonadati</taxon>
        <taxon>Pseudomonadota</taxon>
        <taxon>Alphaproteobacteria</taxon>
        <taxon>Acetobacterales</taxon>
        <taxon>Roseomonadaceae</taxon>
        <taxon>Paracraurococcus</taxon>
    </lineage>
</organism>
<dbReference type="Gene3D" id="3.30.450.20">
    <property type="entry name" value="PAS domain"/>
    <property type="match status" value="3"/>
</dbReference>
<dbReference type="InterPro" id="IPR000160">
    <property type="entry name" value="GGDEF_dom"/>
</dbReference>
<proteinExistence type="predicted"/>
<dbReference type="SMART" id="SM00091">
    <property type="entry name" value="PAS"/>
    <property type="match status" value="1"/>
</dbReference>
<dbReference type="EC" id="2.7.7.65" evidence="2"/>
<keyword evidence="12" id="KW-1185">Reference proteome</keyword>
<dbReference type="CDD" id="cd01949">
    <property type="entry name" value="GGDEF"/>
    <property type="match status" value="1"/>
</dbReference>
<evidence type="ECO:0000256" key="6">
    <source>
        <dbReference type="ARBA" id="ARBA00023136"/>
    </source>
</evidence>
<evidence type="ECO:0000256" key="7">
    <source>
        <dbReference type="ARBA" id="ARBA00034247"/>
    </source>
</evidence>
<evidence type="ECO:0000313" key="11">
    <source>
        <dbReference type="EMBL" id="MBK1660854.1"/>
    </source>
</evidence>
<dbReference type="Pfam" id="PF02743">
    <property type="entry name" value="dCache_1"/>
    <property type="match status" value="1"/>
</dbReference>
<evidence type="ECO:0000313" key="12">
    <source>
        <dbReference type="Proteomes" id="UP000697995"/>
    </source>
</evidence>
<dbReference type="InterPro" id="IPR029787">
    <property type="entry name" value="Nucleotide_cyclase"/>
</dbReference>
<dbReference type="InterPro" id="IPR001610">
    <property type="entry name" value="PAC"/>
</dbReference>
<evidence type="ECO:0000259" key="8">
    <source>
        <dbReference type="PROSITE" id="PS50112"/>
    </source>
</evidence>
<evidence type="ECO:0000259" key="10">
    <source>
        <dbReference type="PROSITE" id="PS50887"/>
    </source>
</evidence>
<dbReference type="RefSeq" id="WP_133222238.1">
    <property type="nucleotide sequence ID" value="NZ_NRSG01000219.1"/>
</dbReference>